<proteinExistence type="predicted"/>
<accession>A0AAW0AJC1</accession>
<dbReference type="AlphaFoldDB" id="A0AAW0AJC1"/>
<dbReference type="EMBL" id="JAWWNJ010000061">
    <property type="protein sequence ID" value="KAK7013154.1"/>
    <property type="molecule type" value="Genomic_DNA"/>
</dbReference>
<feature type="domain" description="DUF6534" evidence="2">
    <location>
        <begin position="170"/>
        <end position="255"/>
    </location>
</feature>
<evidence type="ECO:0000256" key="1">
    <source>
        <dbReference type="SAM" id="Phobius"/>
    </source>
</evidence>
<dbReference type="Proteomes" id="UP001362999">
    <property type="component" value="Unassembled WGS sequence"/>
</dbReference>
<dbReference type="PANTHER" id="PTHR40465">
    <property type="entry name" value="CHROMOSOME 1, WHOLE GENOME SHOTGUN SEQUENCE"/>
    <property type="match status" value="1"/>
</dbReference>
<comment type="caution">
    <text evidence="3">The sequence shown here is derived from an EMBL/GenBank/DDBJ whole genome shotgun (WGS) entry which is preliminary data.</text>
</comment>
<dbReference type="InterPro" id="IPR045339">
    <property type="entry name" value="DUF6534"/>
</dbReference>
<organism evidence="3 4">
    <name type="scientific">Favolaschia claudopus</name>
    <dbReference type="NCBI Taxonomy" id="2862362"/>
    <lineage>
        <taxon>Eukaryota</taxon>
        <taxon>Fungi</taxon>
        <taxon>Dikarya</taxon>
        <taxon>Basidiomycota</taxon>
        <taxon>Agaricomycotina</taxon>
        <taxon>Agaricomycetes</taxon>
        <taxon>Agaricomycetidae</taxon>
        <taxon>Agaricales</taxon>
        <taxon>Marasmiineae</taxon>
        <taxon>Mycenaceae</taxon>
        <taxon>Favolaschia</taxon>
    </lineage>
</organism>
<name>A0AAW0AJC1_9AGAR</name>
<dbReference type="PANTHER" id="PTHR40465:SF1">
    <property type="entry name" value="DUF6534 DOMAIN-CONTAINING PROTEIN"/>
    <property type="match status" value="1"/>
</dbReference>
<evidence type="ECO:0000313" key="4">
    <source>
        <dbReference type="Proteomes" id="UP001362999"/>
    </source>
</evidence>
<feature type="transmembrane region" description="Helical" evidence="1">
    <location>
        <begin position="160"/>
        <end position="180"/>
    </location>
</feature>
<evidence type="ECO:0000313" key="3">
    <source>
        <dbReference type="EMBL" id="KAK7013154.1"/>
    </source>
</evidence>
<feature type="transmembrane region" description="Helical" evidence="1">
    <location>
        <begin position="201"/>
        <end position="226"/>
    </location>
</feature>
<keyword evidence="4" id="KW-1185">Reference proteome</keyword>
<evidence type="ECO:0000259" key="2">
    <source>
        <dbReference type="Pfam" id="PF20152"/>
    </source>
</evidence>
<reference evidence="3 4" key="1">
    <citation type="journal article" date="2024" name="J Genomics">
        <title>Draft genome sequencing and assembly of Favolaschia claudopus CIRM-BRFM 2984 isolated from oak limbs.</title>
        <authorList>
            <person name="Navarro D."/>
            <person name="Drula E."/>
            <person name="Chaduli D."/>
            <person name="Cazenave R."/>
            <person name="Ahrendt S."/>
            <person name="Wang J."/>
            <person name="Lipzen A."/>
            <person name="Daum C."/>
            <person name="Barry K."/>
            <person name="Grigoriev I.V."/>
            <person name="Favel A."/>
            <person name="Rosso M.N."/>
            <person name="Martin F."/>
        </authorList>
    </citation>
    <scope>NUCLEOTIDE SEQUENCE [LARGE SCALE GENOMIC DNA]</scope>
    <source>
        <strain evidence="3 4">CIRM-BRFM 2984</strain>
    </source>
</reference>
<sequence>MGDRELLMGCVESSSEKRKSANKQRDSNVNNGLKTHIEIGDVYLGFAAPQFKPNSSHSFVLLAISWVNSMVYSEPSALRMFLPGADIPRVLDTLQLVFIGHLLYFWVITNYANPTILSFNICRTISGPKGVHIEQEKCLLNRNNCFEIVEHVLINNNLQWITSVALASASVADMLIALSLSYYLRKSRTGIKTTDSLVNKLILYAMSTGLLTGICVLIDMICFLAMPGNLVHVAFNIVSGKLYTNSLLVSLNFREVIRRSTNIVFLTNIDPGGTALEFRTTTEPDLSVDRSLDTSSNAAGAVSSKSFNGMKFSETV</sequence>
<keyword evidence="1" id="KW-1133">Transmembrane helix</keyword>
<keyword evidence="1" id="KW-0812">Transmembrane</keyword>
<gene>
    <name evidence="3" type="ORF">R3P38DRAFT_2789313</name>
</gene>
<keyword evidence="1" id="KW-0472">Membrane</keyword>
<protein>
    <recommendedName>
        <fullName evidence="2">DUF6534 domain-containing protein</fullName>
    </recommendedName>
</protein>
<dbReference type="Pfam" id="PF20152">
    <property type="entry name" value="DUF6534"/>
    <property type="match status" value="1"/>
</dbReference>